<protein>
    <recommendedName>
        <fullName evidence="2">glutaminase</fullName>
        <ecNumber evidence="2">3.5.1.2</ecNumber>
    </recommendedName>
</protein>
<dbReference type="SUPFAM" id="SSF52317">
    <property type="entry name" value="Class I glutamine amidotransferase-like"/>
    <property type="match status" value="1"/>
</dbReference>
<keyword evidence="4" id="KW-0663">Pyridoxal phosphate</keyword>
<dbReference type="InterPro" id="IPR002161">
    <property type="entry name" value="PdxT/SNO"/>
</dbReference>
<dbReference type="AlphaFoldDB" id="A0A645GDM7"/>
<dbReference type="HAMAP" id="MF_01615">
    <property type="entry name" value="PdxT"/>
    <property type="match status" value="1"/>
</dbReference>
<dbReference type="CDD" id="cd01749">
    <property type="entry name" value="GATase1_PB"/>
    <property type="match status" value="1"/>
</dbReference>
<dbReference type="Gene3D" id="3.40.50.880">
    <property type="match status" value="1"/>
</dbReference>
<evidence type="ECO:0000256" key="6">
    <source>
        <dbReference type="ARBA" id="ARBA00023239"/>
    </source>
</evidence>
<keyword evidence="5" id="KW-0315">Glutamine amidotransferase</keyword>
<accession>A0A645GDM7</accession>
<dbReference type="PIRSF" id="PIRSF005639">
    <property type="entry name" value="Glut_amidoT_SNO"/>
    <property type="match status" value="1"/>
</dbReference>
<dbReference type="GO" id="GO:0004359">
    <property type="term" value="F:glutaminase activity"/>
    <property type="evidence" value="ECO:0007669"/>
    <property type="project" value="UniProtKB-EC"/>
</dbReference>
<proteinExistence type="inferred from homology"/>
<dbReference type="PANTHER" id="PTHR31559">
    <property type="entry name" value="PYRIDOXAL 5'-PHOSPHATE SYNTHASE SUBUNIT SNO"/>
    <property type="match status" value="1"/>
</dbReference>
<gene>
    <name evidence="8" type="primary">pdxT_17</name>
    <name evidence="8" type="ORF">SDC9_169315</name>
</gene>
<dbReference type="InterPro" id="IPR021196">
    <property type="entry name" value="PdxT/SNO_CS"/>
</dbReference>
<reference evidence="8" key="1">
    <citation type="submission" date="2019-08" db="EMBL/GenBank/DDBJ databases">
        <authorList>
            <person name="Kucharzyk K."/>
            <person name="Murdoch R.W."/>
            <person name="Higgins S."/>
            <person name="Loffler F."/>
        </authorList>
    </citation>
    <scope>NUCLEOTIDE SEQUENCE</scope>
</reference>
<dbReference type="GO" id="GO:0042823">
    <property type="term" value="P:pyridoxal phosphate biosynthetic process"/>
    <property type="evidence" value="ECO:0007669"/>
    <property type="project" value="InterPro"/>
</dbReference>
<dbReference type="PROSITE" id="PS51273">
    <property type="entry name" value="GATASE_TYPE_1"/>
    <property type="match status" value="1"/>
</dbReference>
<dbReference type="PROSITE" id="PS51130">
    <property type="entry name" value="PDXT_SNO_2"/>
    <property type="match status" value="1"/>
</dbReference>
<dbReference type="PROSITE" id="PS01236">
    <property type="entry name" value="PDXT_SNO_1"/>
    <property type="match status" value="1"/>
</dbReference>
<dbReference type="FunFam" id="3.40.50.880:FF:000010">
    <property type="entry name" value="uncharacterized protein LOC100176842 isoform X2"/>
    <property type="match status" value="1"/>
</dbReference>
<evidence type="ECO:0000256" key="4">
    <source>
        <dbReference type="ARBA" id="ARBA00022898"/>
    </source>
</evidence>
<dbReference type="GO" id="GO:0005829">
    <property type="term" value="C:cytosol"/>
    <property type="evidence" value="ECO:0007669"/>
    <property type="project" value="TreeGrafter"/>
</dbReference>
<dbReference type="EC" id="3.5.1.2" evidence="2"/>
<name>A0A645GDM7_9ZZZZ</name>
<comment type="catalytic activity">
    <reaction evidence="7">
        <text>L-glutamine + H2O = L-glutamate + NH4(+)</text>
        <dbReference type="Rhea" id="RHEA:15889"/>
        <dbReference type="ChEBI" id="CHEBI:15377"/>
        <dbReference type="ChEBI" id="CHEBI:28938"/>
        <dbReference type="ChEBI" id="CHEBI:29985"/>
        <dbReference type="ChEBI" id="CHEBI:58359"/>
        <dbReference type="EC" id="3.5.1.2"/>
    </reaction>
</comment>
<evidence type="ECO:0000313" key="8">
    <source>
        <dbReference type="EMBL" id="MPN21933.1"/>
    </source>
</evidence>
<evidence type="ECO:0000256" key="1">
    <source>
        <dbReference type="ARBA" id="ARBA00008345"/>
    </source>
</evidence>
<dbReference type="GO" id="GO:0008614">
    <property type="term" value="P:pyridoxine metabolic process"/>
    <property type="evidence" value="ECO:0007669"/>
    <property type="project" value="TreeGrafter"/>
</dbReference>
<evidence type="ECO:0000256" key="7">
    <source>
        <dbReference type="ARBA" id="ARBA00049534"/>
    </source>
</evidence>
<evidence type="ECO:0000256" key="5">
    <source>
        <dbReference type="ARBA" id="ARBA00022962"/>
    </source>
</evidence>
<dbReference type="GO" id="GO:0016829">
    <property type="term" value="F:lyase activity"/>
    <property type="evidence" value="ECO:0007669"/>
    <property type="project" value="UniProtKB-KW"/>
</dbReference>
<dbReference type="NCBIfam" id="TIGR03800">
    <property type="entry name" value="PLP_synth_Pdx2"/>
    <property type="match status" value="1"/>
</dbReference>
<dbReference type="Pfam" id="PF01174">
    <property type="entry name" value="SNO"/>
    <property type="match status" value="1"/>
</dbReference>
<dbReference type="EMBL" id="VSSQ01070039">
    <property type="protein sequence ID" value="MPN21933.1"/>
    <property type="molecule type" value="Genomic_DNA"/>
</dbReference>
<dbReference type="PANTHER" id="PTHR31559:SF0">
    <property type="entry name" value="PYRIDOXAL 5'-PHOSPHATE SYNTHASE SUBUNIT SNO1-RELATED"/>
    <property type="match status" value="1"/>
</dbReference>
<sequence length="193" mass="20917">MRIGVLALQGGFSEHMEALRRLETPAFELRKQADLEGGLDGLILPGGESTVMGRLLKETGLFRPLQERIARGMPVFGTCAGMILLAGRLENDPAEYFRSIDITVRRNAYGRQLGSFRTQGEFAGIGLLPMTFIRAPFIAACGPGARILARVDGAGVAAEEGNVLVTAFHPELTEDLRVHAYFLSRVRGAAIFS</sequence>
<evidence type="ECO:0000256" key="3">
    <source>
        <dbReference type="ARBA" id="ARBA00022801"/>
    </source>
</evidence>
<organism evidence="8">
    <name type="scientific">bioreactor metagenome</name>
    <dbReference type="NCBI Taxonomy" id="1076179"/>
    <lineage>
        <taxon>unclassified sequences</taxon>
        <taxon>metagenomes</taxon>
        <taxon>ecological metagenomes</taxon>
    </lineage>
</organism>
<keyword evidence="3" id="KW-0378">Hydrolase</keyword>
<dbReference type="GO" id="GO:1903600">
    <property type="term" value="C:glutaminase complex"/>
    <property type="evidence" value="ECO:0007669"/>
    <property type="project" value="TreeGrafter"/>
</dbReference>
<keyword evidence="6 8" id="KW-0456">Lyase</keyword>
<comment type="caution">
    <text evidence="8">The sequence shown here is derived from an EMBL/GenBank/DDBJ whole genome shotgun (WGS) entry which is preliminary data.</text>
</comment>
<dbReference type="InterPro" id="IPR029062">
    <property type="entry name" value="Class_I_gatase-like"/>
</dbReference>
<evidence type="ECO:0000256" key="2">
    <source>
        <dbReference type="ARBA" id="ARBA00012918"/>
    </source>
</evidence>
<comment type="similarity">
    <text evidence="1">Belongs to the glutaminase PdxT/SNO family.</text>
</comment>